<dbReference type="VEuPathDB" id="FungiDB:BON22_2175"/>
<feature type="compositionally biased region" description="Basic residues" evidence="1">
    <location>
        <begin position="125"/>
        <end position="135"/>
    </location>
</feature>
<feature type="region of interest" description="Disordered" evidence="1">
    <location>
        <begin position="447"/>
        <end position="538"/>
    </location>
</feature>
<dbReference type="Gene3D" id="3.30.1490.40">
    <property type="match status" value="1"/>
</dbReference>
<dbReference type="InterPro" id="IPR035445">
    <property type="entry name" value="GYF-like_dom_sf"/>
</dbReference>
<dbReference type="InterPro" id="IPR003169">
    <property type="entry name" value="GYF"/>
</dbReference>
<name>A0A1V2L8N0_CYBFA</name>
<dbReference type="PANTHER" id="PTHR14445:SF36">
    <property type="entry name" value="FI03272P-RELATED"/>
    <property type="match status" value="1"/>
</dbReference>
<feature type="compositionally biased region" description="Low complexity" evidence="1">
    <location>
        <begin position="463"/>
        <end position="505"/>
    </location>
</feature>
<feature type="region of interest" description="Disordered" evidence="1">
    <location>
        <begin position="1"/>
        <end position="43"/>
    </location>
</feature>
<dbReference type="EMBL" id="MPUK01000003">
    <property type="protein sequence ID" value="ONH68262.1"/>
    <property type="molecule type" value="Genomic_DNA"/>
</dbReference>
<accession>A0A1V2L8N0</accession>
<dbReference type="OMA" id="RQEFLRW"/>
<evidence type="ECO:0000313" key="3">
    <source>
        <dbReference type="EMBL" id="ONH68262.1"/>
    </source>
</evidence>
<feature type="compositionally biased region" description="Polar residues" evidence="1">
    <location>
        <begin position="516"/>
        <end position="525"/>
    </location>
</feature>
<protein>
    <submittedName>
        <fullName evidence="3">Protein SMY2</fullName>
    </submittedName>
</protein>
<dbReference type="PANTHER" id="PTHR14445">
    <property type="entry name" value="GRB10 INTERACTING GYF PROTEIN"/>
    <property type="match status" value="1"/>
</dbReference>
<dbReference type="InterPro" id="IPR051640">
    <property type="entry name" value="GRB10-interact_GYF"/>
</dbReference>
<gene>
    <name evidence="3" type="ORF">BON22_2175</name>
</gene>
<dbReference type="AlphaFoldDB" id="A0A1V2L8N0"/>
<dbReference type="PROSITE" id="PS50829">
    <property type="entry name" value="GYF"/>
    <property type="match status" value="1"/>
</dbReference>
<organism evidence="3 4">
    <name type="scientific">Cyberlindnera fabianii</name>
    <name type="common">Yeast</name>
    <name type="synonym">Hansenula fabianii</name>
    <dbReference type="NCBI Taxonomy" id="36022"/>
    <lineage>
        <taxon>Eukaryota</taxon>
        <taxon>Fungi</taxon>
        <taxon>Dikarya</taxon>
        <taxon>Ascomycota</taxon>
        <taxon>Saccharomycotina</taxon>
        <taxon>Saccharomycetes</taxon>
        <taxon>Phaffomycetales</taxon>
        <taxon>Phaffomycetaceae</taxon>
        <taxon>Cyberlindnera</taxon>
    </lineage>
</organism>
<dbReference type="SMART" id="SM00444">
    <property type="entry name" value="GYF"/>
    <property type="match status" value="1"/>
</dbReference>
<feature type="compositionally biased region" description="Low complexity" evidence="1">
    <location>
        <begin position="700"/>
        <end position="717"/>
    </location>
</feature>
<feature type="region of interest" description="Disordered" evidence="1">
    <location>
        <begin position="368"/>
        <end position="390"/>
    </location>
</feature>
<keyword evidence="4" id="KW-1185">Reference proteome</keyword>
<evidence type="ECO:0000259" key="2">
    <source>
        <dbReference type="PROSITE" id="PS50829"/>
    </source>
</evidence>
<dbReference type="STRING" id="36022.A0A1V2L8N0"/>
<feature type="compositionally biased region" description="Polar residues" evidence="1">
    <location>
        <begin position="654"/>
        <end position="692"/>
    </location>
</feature>
<comment type="caution">
    <text evidence="3">The sequence shown here is derived from an EMBL/GenBank/DDBJ whole genome shotgun (WGS) entry which is preliminary data.</text>
</comment>
<reference evidence="4" key="1">
    <citation type="journal article" date="2017" name="Genome Announc.">
        <title>Genome sequences of Cyberlindnera fabianii 65, Pichia kudriavzevii 129, and Saccharomyces cerevisiae 131 isolated from fermented masau fruits in Zimbabwe.</title>
        <authorList>
            <person name="van Rijswijck I.M.H."/>
            <person name="Derks M.F.L."/>
            <person name="Abee T."/>
            <person name="de Ridder D."/>
            <person name="Smid E.J."/>
        </authorList>
    </citation>
    <scope>NUCLEOTIDE SEQUENCE [LARGE SCALE GENOMIC DNA]</scope>
    <source>
        <strain evidence="4">65</strain>
    </source>
</reference>
<feature type="region of interest" description="Disordered" evidence="1">
    <location>
        <begin position="654"/>
        <end position="717"/>
    </location>
</feature>
<dbReference type="GO" id="GO:0005829">
    <property type="term" value="C:cytosol"/>
    <property type="evidence" value="ECO:0007669"/>
    <property type="project" value="TreeGrafter"/>
</dbReference>
<evidence type="ECO:0000313" key="4">
    <source>
        <dbReference type="Proteomes" id="UP000189513"/>
    </source>
</evidence>
<proteinExistence type="predicted"/>
<evidence type="ECO:0000256" key="1">
    <source>
        <dbReference type="SAM" id="MobiDB-lite"/>
    </source>
</evidence>
<feature type="domain" description="GYF" evidence="2">
    <location>
        <begin position="241"/>
        <end position="296"/>
    </location>
</feature>
<dbReference type="SUPFAM" id="SSF55277">
    <property type="entry name" value="GYF domain"/>
    <property type="match status" value="1"/>
</dbReference>
<dbReference type="Pfam" id="PF02213">
    <property type="entry name" value="GYF"/>
    <property type="match status" value="1"/>
</dbReference>
<feature type="compositionally biased region" description="Gly residues" evidence="1">
    <location>
        <begin position="15"/>
        <end position="27"/>
    </location>
</feature>
<feature type="compositionally biased region" description="Low complexity" evidence="1">
    <location>
        <begin position="28"/>
        <end position="43"/>
    </location>
</feature>
<dbReference type="Proteomes" id="UP000189513">
    <property type="component" value="Unassembled WGS sequence"/>
</dbReference>
<feature type="region of interest" description="Disordered" evidence="1">
    <location>
        <begin position="111"/>
        <end position="143"/>
    </location>
</feature>
<sequence>MRPRQTRSSADAFGTGTGSGQGNGNGNANGTAPTTASGSAWTNSNLLSNDVNSLVNPSRQSIKTSYTTEEMLQVYHALQEKLQADGFEEKYRSLQPIRDLVDQVERDRIYQQNNWSNSNSNGKRQNGHHNNRSSRHVASSTSDVDVITEKLNEINQWATKEQNGLDFTSILNNVASKKQQQQQQQQLKQTQHQSPFINNSASIHMQREYSSLSNLNSPLASPHPLNTSFAQPQQTLIPPTQINWYYIDSNGTEQGPFDGPTMQSWYSSGYIGETLQLRREGEVPYTLFSELITRLGTLQPFMTPLPPTTSATSATPTTTTGSQFSAFESQIPGLFDQHNLHQQGFLAHPQAQLGQYQATTQNAWNMGNSGRSSPWAQPAQTSLQMDGTPVGNDFFTSSNLFAAQSNAATSAGNSAPQPIEDDLFNQIQSQVLGGDLKEDEVVAAPVTAEEKKASKPVVPVEQSKTSAPAASKAAPAAASKKATTSTPAPAAKTAQPAAASKAAASKTEKKTKPVKITTTSESTKAAQAEAKSTPAAPWAAHASTYTTPQLTLDQIQKIEAEERALQEKIRSEKAAVLLAATEKNLKEQEIAAAAAKRPALPATSSWATVTPVEKPTKTLADIQREEAEAAARAAKQASASYAAHSKNSFASIANTTSNAGSSQGGAWTTVTSKKPQQKPQSSTPTIHTTSKAHNPDVLRSVSAAPSSSTFSTTNTSSLNRVSPRQEFLSWCRSTLKLNKGVKTDDILEILLMFPAGAESQEIIADTVYSNSSTMDGRRFAVEFMKRKKVVEDQVHDGLSWNEALLISANDDDDGWDFQVVKKKGKKRTA</sequence>
<feature type="compositionally biased region" description="Polar residues" evidence="1">
    <location>
        <begin position="368"/>
        <end position="385"/>
    </location>
</feature>